<comment type="caution">
    <text evidence="2">The sequence shown here is derived from an EMBL/GenBank/DDBJ whole genome shotgun (WGS) entry which is preliminary data.</text>
</comment>
<proteinExistence type="predicted"/>
<evidence type="ECO:0000313" key="2">
    <source>
        <dbReference type="EMBL" id="RGR76807.1"/>
    </source>
</evidence>
<evidence type="ECO:0000313" key="3">
    <source>
        <dbReference type="Proteomes" id="UP000284178"/>
    </source>
</evidence>
<dbReference type="GeneID" id="83013892"/>
<name>A0A412G659_9FIRM</name>
<dbReference type="AlphaFoldDB" id="A0A412G659"/>
<accession>A0A412G659</accession>
<dbReference type="InterPro" id="IPR011437">
    <property type="entry name" value="DUF1540"/>
</dbReference>
<dbReference type="Pfam" id="PF07561">
    <property type="entry name" value="DUF1540"/>
    <property type="match status" value="1"/>
</dbReference>
<feature type="domain" description="DUF1540" evidence="1">
    <location>
        <begin position="6"/>
        <end position="47"/>
    </location>
</feature>
<gene>
    <name evidence="2" type="ORF">DWY25_00515</name>
</gene>
<dbReference type="EMBL" id="QRUP01000001">
    <property type="protein sequence ID" value="RGR76807.1"/>
    <property type="molecule type" value="Genomic_DNA"/>
</dbReference>
<sequence length="53" mass="6075">MNKNRIGCNVKTCVYNTQCECTAEKIEVGCDECVQPCCDHETLCRTFKKKAER</sequence>
<protein>
    <submittedName>
        <fullName evidence="2">DUF1540 domain-containing protein</fullName>
    </submittedName>
</protein>
<dbReference type="Proteomes" id="UP000284178">
    <property type="component" value="Unassembled WGS sequence"/>
</dbReference>
<dbReference type="RefSeq" id="WP_006060274.1">
    <property type="nucleotide sequence ID" value="NZ_CABJCV010000001.1"/>
</dbReference>
<keyword evidence="3" id="KW-1185">Reference proteome</keyword>
<organism evidence="2 3">
    <name type="scientific">Holdemania filiformis</name>
    <dbReference type="NCBI Taxonomy" id="61171"/>
    <lineage>
        <taxon>Bacteria</taxon>
        <taxon>Bacillati</taxon>
        <taxon>Bacillota</taxon>
        <taxon>Erysipelotrichia</taxon>
        <taxon>Erysipelotrichales</taxon>
        <taxon>Erysipelotrichaceae</taxon>
        <taxon>Holdemania</taxon>
    </lineage>
</organism>
<evidence type="ECO:0000259" key="1">
    <source>
        <dbReference type="Pfam" id="PF07561"/>
    </source>
</evidence>
<reference evidence="2 3" key="1">
    <citation type="submission" date="2018-08" db="EMBL/GenBank/DDBJ databases">
        <title>A genome reference for cultivated species of the human gut microbiota.</title>
        <authorList>
            <person name="Zou Y."/>
            <person name="Xue W."/>
            <person name="Luo G."/>
        </authorList>
    </citation>
    <scope>NUCLEOTIDE SEQUENCE [LARGE SCALE GENOMIC DNA]</scope>
    <source>
        <strain evidence="2 3">AF24-29</strain>
    </source>
</reference>